<feature type="transmembrane region" description="Helical" evidence="6">
    <location>
        <begin position="56"/>
        <end position="77"/>
    </location>
</feature>
<keyword evidence="4 6" id="KW-1133">Transmembrane helix</keyword>
<dbReference type="Proteomes" id="UP001595957">
    <property type="component" value="Unassembled WGS sequence"/>
</dbReference>
<evidence type="ECO:0000256" key="3">
    <source>
        <dbReference type="ARBA" id="ARBA00022692"/>
    </source>
</evidence>
<dbReference type="InterPro" id="IPR044770">
    <property type="entry name" value="MFS_spinster-like"/>
</dbReference>
<feature type="transmembrane region" description="Helical" evidence="6">
    <location>
        <begin position="143"/>
        <end position="170"/>
    </location>
</feature>
<dbReference type="InterPro" id="IPR011701">
    <property type="entry name" value="MFS"/>
</dbReference>
<name>A0ABV9F1M3_9SPHN</name>
<accession>A0ABV9F1M3</accession>
<evidence type="ECO:0000256" key="5">
    <source>
        <dbReference type="ARBA" id="ARBA00023136"/>
    </source>
</evidence>
<feature type="transmembrane region" description="Helical" evidence="6">
    <location>
        <begin position="304"/>
        <end position="325"/>
    </location>
</feature>
<dbReference type="Gene3D" id="1.20.1250.20">
    <property type="entry name" value="MFS general substrate transporter like domains"/>
    <property type="match status" value="1"/>
</dbReference>
<comment type="caution">
    <text evidence="8">The sequence shown here is derived from an EMBL/GenBank/DDBJ whole genome shotgun (WGS) entry which is preliminary data.</text>
</comment>
<dbReference type="RefSeq" id="WP_380805751.1">
    <property type="nucleotide sequence ID" value="NZ_JBHSFZ010000034.1"/>
</dbReference>
<keyword evidence="5 6" id="KW-0472">Membrane</keyword>
<dbReference type="InterPro" id="IPR020846">
    <property type="entry name" value="MFS_dom"/>
</dbReference>
<evidence type="ECO:0000256" key="6">
    <source>
        <dbReference type="SAM" id="Phobius"/>
    </source>
</evidence>
<reference evidence="9" key="1">
    <citation type="journal article" date="2019" name="Int. J. Syst. Evol. Microbiol.">
        <title>The Global Catalogue of Microorganisms (GCM) 10K type strain sequencing project: providing services to taxonomists for standard genome sequencing and annotation.</title>
        <authorList>
            <consortium name="The Broad Institute Genomics Platform"/>
            <consortium name="The Broad Institute Genome Sequencing Center for Infectious Disease"/>
            <person name="Wu L."/>
            <person name="Ma J."/>
        </authorList>
    </citation>
    <scope>NUCLEOTIDE SEQUENCE [LARGE SCALE GENOMIC DNA]</scope>
    <source>
        <strain evidence="9">NBRC 103632</strain>
    </source>
</reference>
<evidence type="ECO:0000256" key="1">
    <source>
        <dbReference type="ARBA" id="ARBA00004141"/>
    </source>
</evidence>
<protein>
    <submittedName>
        <fullName evidence="8">MFS transporter</fullName>
    </submittedName>
</protein>
<feature type="transmembrane region" description="Helical" evidence="6">
    <location>
        <begin position="182"/>
        <end position="202"/>
    </location>
</feature>
<evidence type="ECO:0000313" key="9">
    <source>
        <dbReference type="Proteomes" id="UP001595957"/>
    </source>
</evidence>
<evidence type="ECO:0000256" key="2">
    <source>
        <dbReference type="ARBA" id="ARBA00022448"/>
    </source>
</evidence>
<sequence>MHDSHIDGGRSSRGATYLLGVLVLAYIISFIDRQIVSLLVPDIRRAFGVGDLEVALIQGVAFSIPFCLVSIPVGFLVDRYRRKYLLLLGVLIWTATTALCAFVESYPMLFLARMGVGAGEAFVAPTAYSMITDAFRKDRVVRALSIFTLAGALGAGLAFLTGGIALQAIYSRPSLAFGLEPWRAAFIIVSLPSALVILMMALTREPRRMDVSAAERPLRLAEACRLLWRVRGDFLPIFACASLLGIPYYGSMSWFAAHLVRMYGCSSAQAGLILGAVYLVCPLIGTIFGTMVTESFQRAGRSDAPMRTISLIALIAIPTSLAGAVTSLPLAIALLATGALALGSYYGNLVGALQMVTPPRVRGLNSSFYVIFNSLMAQAVGLAVIGAMSDRLFAGRPDGLGLSLATLSVICSIIAAMLSRRTLPRFGSVVRASWAEKAAD</sequence>
<feature type="transmembrane region" description="Helical" evidence="6">
    <location>
        <begin position="331"/>
        <end position="356"/>
    </location>
</feature>
<feature type="transmembrane region" description="Helical" evidence="6">
    <location>
        <begin position="400"/>
        <end position="418"/>
    </location>
</feature>
<dbReference type="PANTHER" id="PTHR23505:SF79">
    <property type="entry name" value="PROTEIN SPINSTER"/>
    <property type="match status" value="1"/>
</dbReference>
<organism evidence="8 9">
    <name type="scientific">Sphingobium tyrosinilyticum</name>
    <dbReference type="NCBI Taxonomy" id="2715436"/>
    <lineage>
        <taxon>Bacteria</taxon>
        <taxon>Pseudomonadati</taxon>
        <taxon>Pseudomonadota</taxon>
        <taxon>Alphaproteobacteria</taxon>
        <taxon>Sphingomonadales</taxon>
        <taxon>Sphingomonadaceae</taxon>
        <taxon>Sphingobium</taxon>
    </lineage>
</organism>
<dbReference type="EMBL" id="JBHSFZ010000034">
    <property type="protein sequence ID" value="MFC4595497.1"/>
    <property type="molecule type" value="Genomic_DNA"/>
</dbReference>
<keyword evidence="9" id="KW-1185">Reference proteome</keyword>
<feature type="transmembrane region" description="Helical" evidence="6">
    <location>
        <begin position="110"/>
        <end position="131"/>
    </location>
</feature>
<feature type="transmembrane region" description="Helical" evidence="6">
    <location>
        <begin position="368"/>
        <end position="388"/>
    </location>
</feature>
<gene>
    <name evidence="8" type="ORF">ACFO3E_15045</name>
</gene>
<feature type="transmembrane region" description="Helical" evidence="6">
    <location>
        <begin position="234"/>
        <end position="250"/>
    </location>
</feature>
<evidence type="ECO:0000259" key="7">
    <source>
        <dbReference type="PROSITE" id="PS50850"/>
    </source>
</evidence>
<proteinExistence type="predicted"/>
<feature type="domain" description="Major facilitator superfamily (MFS) profile" evidence="7">
    <location>
        <begin position="18"/>
        <end position="423"/>
    </location>
</feature>
<dbReference type="PANTHER" id="PTHR23505">
    <property type="entry name" value="SPINSTER"/>
    <property type="match status" value="1"/>
</dbReference>
<dbReference type="SUPFAM" id="SSF103473">
    <property type="entry name" value="MFS general substrate transporter"/>
    <property type="match status" value="1"/>
</dbReference>
<dbReference type="InterPro" id="IPR036259">
    <property type="entry name" value="MFS_trans_sf"/>
</dbReference>
<comment type="subcellular location">
    <subcellularLocation>
        <location evidence="1">Membrane</location>
        <topology evidence="1">Multi-pass membrane protein</topology>
    </subcellularLocation>
</comment>
<evidence type="ECO:0000256" key="4">
    <source>
        <dbReference type="ARBA" id="ARBA00022989"/>
    </source>
</evidence>
<dbReference type="Pfam" id="PF07690">
    <property type="entry name" value="MFS_1"/>
    <property type="match status" value="1"/>
</dbReference>
<evidence type="ECO:0000313" key="8">
    <source>
        <dbReference type="EMBL" id="MFC4595497.1"/>
    </source>
</evidence>
<feature type="transmembrane region" description="Helical" evidence="6">
    <location>
        <begin position="270"/>
        <end position="292"/>
    </location>
</feature>
<feature type="transmembrane region" description="Helical" evidence="6">
    <location>
        <begin position="84"/>
        <end position="104"/>
    </location>
</feature>
<feature type="transmembrane region" description="Helical" evidence="6">
    <location>
        <begin position="15"/>
        <end position="36"/>
    </location>
</feature>
<keyword evidence="3 6" id="KW-0812">Transmembrane</keyword>
<keyword evidence="2" id="KW-0813">Transport</keyword>
<dbReference type="PROSITE" id="PS50850">
    <property type="entry name" value="MFS"/>
    <property type="match status" value="1"/>
</dbReference>